<comment type="caution">
    <text evidence="2">The sequence shown here is derived from an EMBL/GenBank/DDBJ whole genome shotgun (WGS) entry which is preliminary data.</text>
</comment>
<organism evidence="2 3">
    <name type="scientific">Endocarpon pusillum</name>
    <dbReference type="NCBI Taxonomy" id="364733"/>
    <lineage>
        <taxon>Eukaryota</taxon>
        <taxon>Fungi</taxon>
        <taxon>Dikarya</taxon>
        <taxon>Ascomycota</taxon>
        <taxon>Pezizomycotina</taxon>
        <taxon>Eurotiomycetes</taxon>
        <taxon>Chaetothyriomycetidae</taxon>
        <taxon>Verrucariales</taxon>
        <taxon>Verrucariaceae</taxon>
        <taxon>Endocarpon</taxon>
    </lineage>
</organism>
<dbReference type="Proteomes" id="UP000606974">
    <property type="component" value="Unassembled WGS sequence"/>
</dbReference>
<dbReference type="OrthoDB" id="1911848at2759"/>
<dbReference type="InterPro" id="IPR029498">
    <property type="entry name" value="HeLo_dom"/>
</dbReference>
<dbReference type="InterPro" id="IPR038305">
    <property type="entry name" value="HeLo_sf"/>
</dbReference>
<evidence type="ECO:0000313" key="3">
    <source>
        <dbReference type="Proteomes" id="UP000606974"/>
    </source>
</evidence>
<dbReference type="EMBL" id="JAACFV010000131">
    <property type="protein sequence ID" value="KAF7504657.1"/>
    <property type="molecule type" value="Genomic_DNA"/>
</dbReference>
<evidence type="ECO:0000259" key="1">
    <source>
        <dbReference type="Pfam" id="PF14479"/>
    </source>
</evidence>
<protein>
    <recommendedName>
        <fullName evidence="1">Prion-inhibition and propagation HeLo domain-containing protein</fullName>
    </recommendedName>
</protein>
<gene>
    <name evidence="2" type="ORF">GJ744_002011</name>
</gene>
<dbReference type="Pfam" id="PF14479">
    <property type="entry name" value="HeLo"/>
    <property type="match status" value="1"/>
</dbReference>
<accession>A0A8H7E0A2</accession>
<name>A0A8H7E0A2_9EURO</name>
<dbReference type="Gene3D" id="1.20.120.1020">
    <property type="entry name" value="Prion-inhibition and propagation, HeLo domain"/>
    <property type="match status" value="1"/>
</dbReference>
<sequence>MAHHSITSTFTGSGNQGLQVGQNSYNRLCLCHHHSSSAGKDAVTQVVLLKYQQTRFLVWGQSLDIFGSGIISDRVSDPVRETIIATLVQIRALIGDAEQIVARCRLERSGDTTPVEPQIWAREVDKQANFVQKVQTSCSLARHMRWAIHDHARFANLVSQLTTLNDVLYQFCPVNQRLSLPTAVTAETLARTFTEEGHEGVRLLQRAAVGAERPFLQDVGNRTTAFLDGSDREAAKSLTFGPSRRPQLDKCLFIDVHQL</sequence>
<feature type="domain" description="Prion-inhibition and propagation HeLo" evidence="1">
    <location>
        <begin position="36"/>
        <end position="187"/>
    </location>
</feature>
<dbReference type="AlphaFoldDB" id="A0A8H7E0A2"/>
<reference evidence="2" key="1">
    <citation type="submission" date="2020-02" db="EMBL/GenBank/DDBJ databases">
        <authorList>
            <person name="Palmer J.M."/>
        </authorList>
    </citation>
    <scope>NUCLEOTIDE SEQUENCE</scope>
    <source>
        <strain evidence="2">EPUS1.4</strain>
        <tissue evidence="2">Thallus</tissue>
    </source>
</reference>
<keyword evidence="3" id="KW-1185">Reference proteome</keyword>
<proteinExistence type="predicted"/>
<evidence type="ECO:0000313" key="2">
    <source>
        <dbReference type="EMBL" id="KAF7504657.1"/>
    </source>
</evidence>